<dbReference type="AlphaFoldDB" id="A0A0P0XCS3"/>
<dbReference type="PaxDb" id="39947-A0A0P0XCS3"/>
<evidence type="ECO:0000256" key="1">
    <source>
        <dbReference type="SAM" id="MobiDB-lite"/>
    </source>
</evidence>
<dbReference type="InParanoid" id="A0A0P0XCS3"/>
<evidence type="ECO:0000313" key="3">
    <source>
        <dbReference type="Proteomes" id="UP000059680"/>
    </source>
</evidence>
<organism evidence="2 3">
    <name type="scientific">Oryza sativa subsp. japonica</name>
    <name type="common">Rice</name>
    <dbReference type="NCBI Taxonomy" id="39947"/>
    <lineage>
        <taxon>Eukaryota</taxon>
        <taxon>Viridiplantae</taxon>
        <taxon>Streptophyta</taxon>
        <taxon>Embryophyta</taxon>
        <taxon>Tracheophyta</taxon>
        <taxon>Spermatophyta</taxon>
        <taxon>Magnoliopsida</taxon>
        <taxon>Liliopsida</taxon>
        <taxon>Poales</taxon>
        <taxon>Poaceae</taxon>
        <taxon>BOP clade</taxon>
        <taxon>Oryzoideae</taxon>
        <taxon>Oryzeae</taxon>
        <taxon>Oryzinae</taxon>
        <taxon>Oryza</taxon>
        <taxon>Oryza sativa</taxon>
    </lineage>
</organism>
<reference evidence="3" key="1">
    <citation type="journal article" date="2005" name="Nature">
        <title>The map-based sequence of the rice genome.</title>
        <authorList>
            <consortium name="International rice genome sequencing project (IRGSP)"/>
            <person name="Matsumoto T."/>
            <person name="Wu J."/>
            <person name="Kanamori H."/>
            <person name="Katayose Y."/>
            <person name="Fujisawa M."/>
            <person name="Namiki N."/>
            <person name="Mizuno H."/>
            <person name="Yamamoto K."/>
            <person name="Antonio B.A."/>
            <person name="Baba T."/>
            <person name="Sakata K."/>
            <person name="Nagamura Y."/>
            <person name="Aoki H."/>
            <person name="Arikawa K."/>
            <person name="Arita K."/>
            <person name="Bito T."/>
            <person name="Chiden Y."/>
            <person name="Fujitsuka N."/>
            <person name="Fukunaka R."/>
            <person name="Hamada M."/>
            <person name="Harada C."/>
            <person name="Hayashi A."/>
            <person name="Hijishita S."/>
            <person name="Honda M."/>
            <person name="Hosokawa S."/>
            <person name="Ichikawa Y."/>
            <person name="Idonuma A."/>
            <person name="Iijima M."/>
            <person name="Ikeda M."/>
            <person name="Ikeno M."/>
            <person name="Ito K."/>
            <person name="Ito S."/>
            <person name="Ito T."/>
            <person name="Ito Y."/>
            <person name="Ito Y."/>
            <person name="Iwabuchi A."/>
            <person name="Kamiya K."/>
            <person name="Karasawa W."/>
            <person name="Kurita K."/>
            <person name="Katagiri S."/>
            <person name="Kikuta A."/>
            <person name="Kobayashi H."/>
            <person name="Kobayashi N."/>
            <person name="Machita K."/>
            <person name="Maehara T."/>
            <person name="Masukawa M."/>
            <person name="Mizubayashi T."/>
            <person name="Mukai Y."/>
            <person name="Nagasaki H."/>
            <person name="Nagata Y."/>
            <person name="Naito S."/>
            <person name="Nakashima M."/>
            <person name="Nakama Y."/>
            <person name="Nakamichi Y."/>
            <person name="Nakamura M."/>
            <person name="Meguro A."/>
            <person name="Negishi M."/>
            <person name="Ohta I."/>
            <person name="Ohta T."/>
            <person name="Okamoto M."/>
            <person name="Ono N."/>
            <person name="Saji S."/>
            <person name="Sakaguchi M."/>
            <person name="Sakai K."/>
            <person name="Shibata M."/>
            <person name="Shimokawa T."/>
            <person name="Song J."/>
            <person name="Takazaki Y."/>
            <person name="Terasawa K."/>
            <person name="Tsugane M."/>
            <person name="Tsuji K."/>
            <person name="Ueda S."/>
            <person name="Waki K."/>
            <person name="Yamagata H."/>
            <person name="Yamamoto M."/>
            <person name="Yamamoto S."/>
            <person name="Yamane H."/>
            <person name="Yoshiki S."/>
            <person name="Yoshihara R."/>
            <person name="Yukawa K."/>
            <person name="Zhong H."/>
            <person name="Yano M."/>
            <person name="Yuan Q."/>
            <person name="Ouyang S."/>
            <person name="Liu J."/>
            <person name="Jones K.M."/>
            <person name="Gansberger K."/>
            <person name="Moffat K."/>
            <person name="Hill J."/>
            <person name="Bera J."/>
            <person name="Fadrosh D."/>
            <person name="Jin S."/>
            <person name="Johri S."/>
            <person name="Kim M."/>
            <person name="Overton L."/>
            <person name="Reardon M."/>
            <person name="Tsitrin T."/>
            <person name="Vuong H."/>
            <person name="Weaver B."/>
            <person name="Ciecko A."/>
            <person name="Tallon L."/>
            <person name="Jackson J."/>
            <person name="Pai G."/>
            <person name="Aken S.V."/>
            <person name="Utterback T."/>
            <person name="Reidmuller S."/>
            <person name="Feldblyum T."/>
            <person name="Hsiao J."/>
            <person name="Zismann V."/>
            <person name="Iobst S."/>
            <person name="de Vazeille A.R."/>
            <person name="Buell C.R."/>
            <person name="Ying K."/>
            <person name="Li Y."/>
            <person name="Lu T."/>
            <person name="Huang Y."/>
            <person name="Zhao Q."/>
            <person name="Feng Q."/>
            <person name="Zhang L."/>
            <person name="Zhu J."/>
            <person name="Weng Q."/>
            <person name="Mu J."/>
            <person name="Lu Y."/>
            <person name="Fan D."/>
            <person name="Liu Y."/>
            <person name="Guan J."/>
            <person name="Zhang Y."/>
            <person name="Yu S."/>
            <person name="Liu X."/>
            <person name="Zhang Y."/>
            <person name="Hong G."/>
            <person name="Han B."/>
            <person name="Choisne N."/>
            <person name="Demange N."/>
            <person name="Orjeda G."/>
            <person name="Samain S."/>
            <person name="Cattolico L."/>
            <person name="Pelletier E."/>
            <person name="Couloux A."/>
            <person name="Segurens B."/>
            <person name="Wincker P."/>
            <person name="D'Hont A."/>
            <person name="Scarpelli C."/>
            <person name="Weissenbach J."/>
            <person name="Salanoubat M."/>
            <person name="Quetier F."/>
            <person name="Yu Y."/>
            <person name="Kim H.R."/>
            <person name="Rambo T."/>
            <person name="Currie J."/>
            <person name="Collura K."/>
            <person name="Luo M."/>
            <person name="Yang T."/>
            <person name="Ammiraju J.S.S."/>
            <person name="Engler F."/>
            <person name="Soderlund C."/>
            <person name="Wing R.A."/>
            <person name="Palmer L.E."/>
            <person name="de la Bastide M."/>
            <person name="Spiegel L."/>
            <person name="Nascimento L."/>
            <person name="Zutavern T."/>
            <person name="O'Shaughnessy A."/>
            <person name="Dike S."/>
            <person name="Dedhia N."/>
            <person name="Preston R."/>
            <person name="Balija V."/>
            <person name="McCombie W.R."/>
            <person name="Chow T."/>
            <person name="Chen H."/>
            <person name="Chung M."/>
            <person name="Chen C."/>
            <person name="Shaw J."/>
            <person name="Wu H."/>
            <person name="Hsiao K."/>
            <person name="Chao Y."/>
            <person name="Chu M."/>
            <person name="Cheng C."/>
            <person name="Hour A."/>
            <person name="Lee P."/>
            <person name="Lin S."/>
            <person name="Lin Y."/>
            <person name="Liou J."/>
            <person name="Liu S."/>
            <person name="Hsing Y."/>
            <person name="Raghuvanshi S."/>
            <person name="Mohanty A."/>
            <person name="Bharti A.K."/>
            <person name="Gaur A."/>
            <person name="Gupta V."/>
            <person name="Kumar D."/>
            <person name="Ravi V."/>
            <person name="Vij S."/>
            <person name="Kapur A."/>
            <person name="Khurana P."/>
            <person name="Khurana P."/>
            <person name="Khurana J.P."/>
            <person name="Tyagi A.K."/>
            <person name="Gaikwad K."/>
            <person name="Singh A."/>
            <person name="Dalal V."/>
            <person name="Srivastava S."/>
            <person name="Dixit A."/>
            <person name="Pal A.K."/>
            <person name="Ghazi I.A."/>
            <person name="Yadav M."/>
            <person name="Pandit A."/>
            <person name="Bhargava A."/>
            <person name="Sureshbabu K."/>
            <person name="Batra K."/>
            <person name="Sharma T.R."/>
            <person name="Mohapatra T."/>
            <person name="Singh N.K."/>
            <person name="Messing J."/>
            <person name="Nelson A.B."/>
            <person name="Fuks G."/>
            <person name="Kavchok S."/>
            <person name="Keizer G."/>
            <person name="Linton E."/>
            <person name="Llaca V."/>
            <person name="Song R."/>
            <person name="Tanyolac B."/>
            <person name="Young S."/>
            <person name="Ho-Il K."/>
            <person name="Hahn J.H."/>
            <person name="Sangsakoo G."/>
            <person name="Vanavichit A."/>
            <person name="de Mattos Luiz.A.T."/>
            <person name="Zimmer P.D."/>
            <person name="Malone G."/>
            <person name="Dellagostin O."/>
            <person name="de Oliveira A.C."/>
            <person name="Bevan M."/>
            <person name="Bancroft I."/>
            <person name="Minx P."/>
            <person name="Cordum H."/>
            <person name="Wilson R."/>
            <person name="Cheng Z."/>
            <person name="Jin W."/>
            <person name="Jiang J."/>
            <person name="Leong S.A."/>
            <person name="Iwama H."/>
            <person name="Gojobori T."/>
            <person name="Itoh T."/>
            <person name="Niimura Y."/>
            <person name="Fujii Y."/>
            <person name="Habara T."/>
            <person name="Sakai H."/>
            <person name="Sato Y."/>
            <person name="Wilson G."/>
            <person name="Kumar K."/>
            <person name="McCouch S."/>
            <person name="Juretic N."/>
            <person name="Hoen D."/>
            <person name="Wright S."/>
            <person name="Bruskiewich R."/>
            <person name="Bureau T."/>
            <person name="Miyao A."/>
            <person name="Hirochika H."/>
            <person name="Nishikawa T."/>
            <person name="Kadowaki K."/>
            <person name="Sugiura M."/>
            <person name="Burr B."/>
            <person name="Sasaki T."/>
        </authorList>
    </citation>
    <scope>NUCLEOTIDE SEQUENCE [LARGE SCALE GENOMIC DNA]</scope>
    <source>
        <strain evidence="3">cv. Nipponbare</strain>
    </source>
</reference>
<gene>
    <name evidence="2" type="ordered locus">Os08g0172250</name>
    <name evidence="2" type="ORF">OSNPB_080172250</name>
</gene>
<feature type="compositionally biased region" description="Gly residues" evidence="1">
    <location>
        <begin position="50"/>
        <end position="62"/>
    </location>
</feature>
<feature type="region of interest" description="Disordered" evidence="1">
    <location>
        <begin position="32"/>
        <end position="63"/>
    </location>
</feature>
<proteinExistence type="predicted"/>
<reference evidence="2 3" key="2">
    <citation type="journal article" date="2013" name="Plant Cell Physiol.">
        <title>Rice Annotation Project Database (RAP-DB): an integrative and interactive database for rice genomics.</title>
        <authorList>
            <person name="Sakai H."/>
            <person name="Lee S.S."/>
            <person name="Tanaka T."/>
            <person name="Numa H."/>
            <person name="Kim J."/>
            <person name="Kawahara Y."/>
            <person name="Wakimoto H."/>
            <person name="Yang C.C."/>
            <person name="Iwamoto M."/>
            <person name="Abe T."/>
            <person name="Yamada Y."/>
            <person name="Muto A."/>
            <person name="Inokuchi H."/>
            <person name="Ikemura T."/>
            <person name="Matsumoto T."/>
            <person name="Sasaki T."/>
            <person name="Itoh T."/>
        </authorList>
    </citation>
    <scope>NUCLEOTIDE SEQUENCE [LARGE SCALE GENOMIC DNA]</scope>
    <source>
        <strain evidence="3">cv. Nipponbare</strain>
    </source>
</reference>
<evidence type="ECO:0000313" key="2">
    <source>
        <dbReference type="EMBL" id="BAT04031.1"/>
    </source>
</evidence>
<accession>A0A0P0XCS3</accession>
<name>A0A0P0XCS3_ORYSJ</name>
<sequence>MMRWMQEDAGRGDEIRGRGRGRMGWIRMLTGERMQREQENGGATSAGRMAGEGGGRGDGTDWGGRRRCRERCWCGKAWRGMDAGSTTRRRR</sequence>
<reference evidence="2 3" key="3">
    <citation type="journal article" date="2013" name="Rice">
        <title>Improvement of the Oryza sativa Nipponbare reference genome using next generation sequence and optical map data.</title>
        <authorList>
            <person name="Kawahara Y."/>
            <person name="de la Bastide M."/>
            <person name="Hamilton J.P."/>
            <person name="Kanamori H."/>
            <person name="McCombie W.R."/>
            <person name="Ouyang S."/>
            <person name="Schwartz D.C."/>
            <person name="Tanaka T."/>
            <person name="Wu J."/>
            <person name="Zhou S."/>
            <person name="Childs K.L."/>
            <person name="Davidson R.M."/>
            <person name="Lin H."/>
            <person name="Quesada-Ocampo L."/>
            <person name="Vaillancourt B."/>
            <person name="Sakai H."/>
            <person name="Lee S.S."/>
            <person name="Kim J."/>
            <person name="Numa H."/>
            <person name="Itoh T."/>
            <person name="Buell C.R."/>
            <person name="Matsumoto T."/>
        </authorList>
    </citation>
    <scope>NUCLEOTIDE SEQUENCE [LARGE SCALE GENOMIC DNA]</scope>
    <source>
        <strain evidence="3">cv. Nipponbare</strain>
    </source>
</reference>
<dbReference type="Proteomes" id="UP000059680">
    <property type="component" value="Chromosome 8"/>
</dbReference>
<protein>
    <submittedName>
        <fullName evidence="2">Os08g0172250 protein</fullName>
    </submittedName>
</protein>
<keyword evidence="3" id="KW-1185">Reference proteome</keyword>
<dbReference type="EMBL" id="AP014964">
    <property type="protein sequence ID" value="BAT04031.1"/>
    <property type="molecule type" value="Genomic_DNA"/>
</dbReference>